<keyword evidence="12" id="KW-0256">Endoplasmic reticulum</keyword>
<evidence type="ECO:0000256" key="14">
    <source>
        <dbReference type="ARBA" id="ARBA00023034"/>
    </source>
</evidence>
<evidence type="ECO:0000256" key="6">
    <source>
        <dbReference type="ARBA" id="ARBA00022525"/>
    </source>
</evidence>
<evidence type="ECO:0000256" key="11">
    <source>
        <dbReference type="ARBA" id="ARBA00022801"/>
    </source>
</evidence>
<dbReference type="InterPro" id="IPR007484">
    <property type="entry name" value="Peptidase_M28"/>
</dbReference>
<evidence type="ECO:0000256" key="4">
    <source>
        <dbReference type="ARBA" id="ARBA00004613"/>
    </source>
</evidence>
<comment type="subcellular location">
    <subcellularLocation>
        <location evidence="1">Endoplasmic reticulum</location>
    </subcellularLocation>
    <subcellularLocation>
        <location evidence="3">Golgi apparatus</location>
    </subcellularLocation>
    <subcellularLocation>
        <location evidence="2">Lysosome</location>
    </subcellularLocation>
    <subcellularLocation>
        <location evidence="4">Secreted</location>
    </subcellularLocation>
</comment>
<dbReference type="Pfam" id="PF04389">
    <property type="entry name" value="Peptidase_M28"/>
    <property type="match status" value="1"/>
</dbReference>
<keyword evidence="6" id="KW-0964">Secreted</keyword>
<keyword evidence="24" id="KW-1185">Reference proteome</keyword>
<evidence type="ECO:0000256" key="7">
    <source>
        <dbReference type="ARBA" id="ARBA00022645"/>
    </source>
</evidence>
<dbReference type="GO" id="GO:0005764">
    <property type="term" value="C:lysosome"/>
    <property type="evidence" value="ECO:0007669"/>
    <property type="project" value="UniProtKB-SubCell"/>
</dbReference>
<keyword evidence="23" id="KW-0031">Aminopeptidase</keyword>
<evidence type="ECO:0000313" key="24">
    <source>
        <dbReference type="Proteomes" id="UP000245086"/>
    </source>
</evidence>
<dbReference type="GO" id="GO:0006508">
    <property type="term" value="P:proteolysis"/>
    <property type="evidence" value="ECO:0007669"/>
    <property type="project" value="UniProtKB-KW"/>
</dbReference>
<feature type="chain" id="PRO_5015172814" description="Carboxypeptidase Q" evidence="21">
    <location>
        <begin position="23"/>
        <end position="458"/>
    </location>
</feature>
<protein>
    <recommendedName>
        <fullName evidence="5">Carboxypeptidase Q</fullName>
    </recommendedName>
    <alternativeName>
        <fullName evidence="20">Plasma glutamate carboxypeptidase</fullName>
    </alternativeName>
</protein>
<evidence type="ECO:0000256" key="3">
    <source>
        <dbReference type="ARBA" id="ARBA00004555"/>
    </source>
</evidence>
<accession>A0A2P2EAH0</accession>
<feature type="signal peptide" evidence="21">
    <location>
        <begin position="1"/>
        <end position="22"/>
    </location>
</feature>
<keyword evidence="14" id="KW-0333">Golgi apparatus</keyword>
<keyword evidence="7" id="KW-0121">Carboxypeptidase</keyword>
<keyword evidence="13" id="KW-0862">Zinc</keyword>
<dbReference type="EMBL" id="BFBR01000005">
    <property type="protein sequence ID" value="GBF58068.1"/>
    <property type="molecule type" value="Genomic_DNA"/>
</dbReference>
<comment type="subunit">
    <text evidence="19">Homodimer. The monomeric form is inactive while the homodimer is active.</text>
</comment>
<keyword evidence="8" id="KW-0645">Protease</keyword>
<evidence type="ECO:0000256" key="15">
    <source>
        <dbReference type="ARBA" id="ARBA00023049"/>
    </source>
</evidence>
<dbReference type="PANTHER" id="PTHR12053:SF3">
    <property type="entry name" value="CARBOXYPEPTIDASE Q"/>
    <property type="match status" value="1"/>
</dbReference>
<proteinExistence type="predicted"/>
<organism evidence="23 24">
    <name type="scientific">Candidatus Phycosocius bacilliformis</name>
    <dbReference type="NCBI Taxonomy" id="1445552"/>
    <lineage>
        <taxon>Bacteria</taxon>
        <taxon>Pseudomonadati</taxon>
        <taxon>Pseudomonadota</taxon>
        <taxon>Alphaproteobacteria</taxon>
        <taxon>Caulobacterales</taxon>
        <taxon>Caulobacterales incertae sedis</taxon>
        <taxon>Candidatus Phycosocius</taxon>
    </lineage>
</organism>
<dbReference type="Proteomes" id="UP000245086">
    <property type="component" value="Unassembled WGS sequence"/>
</dbReference>
<keyword evidence="16" id="KW-0865">Zymogen</keyword>
<dbReference type="InterPro" id="IPR039866">
    <property type="entry name" value="CPQ"/>
</dbReference>
<evidence type="ECO:0000256" key="2">
    <source>
        <dbReference type="ARBA" id="ARBA00004371"/>
    </source>
</evidence>
<dbReference type="GO" id="GO:0046872">
    <property type="term" value="F:metal ion binding"/>
    <property type="evidence" value="ECO:0007669"/>
    <property type="project" value="UniProtKB-KW"/>
</dbReference>
<evidence type="ECO:0000256" key="10">
    <source>
        <dbReference type="ARBA" id="ARBA00022729"/>
    </source>
</evidence>
<dbReference type="GO" id="GO:0004180">
    <property type="term" value="F:carboxypeptidase activity"/>
    <property type="evidence" value="ECO:0007669"/>
    <property type="project" value="UniProtKB-KW"/>
</dbReference>
<evidence type="ECO:0000256" key="20">
    <source>
        <dbReference type="ARBA" id="ARBA00033328"/>
    </source>
</evidence>
<keyword evidence="17" id="KW-0325">Glycoprotein</keyword>
<keyword evidence="15" id="KW-0482">Metalloprotease</keyword>
<evidence type="ECO:0000256" key="18">
    <source>
        <dbReference type="ARBA" id="ARBA00023228"/>
    </source>
</evidence>
<evidence type="ECO:0000256" key="13">
    <source>
        <dbReference type="ARBA" id="ARBA00022833"/>
    </source>
</evidence>
<evidence type="ECO:0000313" key="23">
    <source>
        <dbReference type="EMBL" id="GBF58068.1"/>
    </source>
</evidence>
<evidence type="ECO:0000256" key="1">
    <source>
        <dbReference type="ARBA" id="ARBA00004240"/>
    </source>
</evidence>
<dbReference type="PANTHER" id="PTHR12053">
    <property type="entry name" value="PROTEASE FAMILY M28 PLASMA GLUTAMATE CARBOXYPEPTIDASE-RELATED"/>
    <property type="match status" value="1"/>
</dbReference>
<evidence type="ECO:0000256" key="16">
    <source>
        <dbReference type="ARBA" id="ARBA00023145"/>
    </source>
</evidence>
<evidence type="ECO:0000256" key="19">
    <source>
        <dbReference type="ARBA" id="ARBA00025833"/>
    </source>
</evidence>
<dbReference type="SUPFAM" id="SSF53187">
    <property type="entry name" value="Zn-dependent exopeptidases"/>
    <property type="match status" value="1"/>
</dbReference>
<keyword evidence="9" id="KW-0479">Metal-binding</keyword>
<dbReference type="Gene3D" id="3.40.630.10">
    <property type="entry name" value="Zn peptidases"/>
    <property type="match status" value="1"/>
</dbReference>
<evidence type="ECO:0000259" key="22">
    <source>
        <dbReference type="Pfam" id="PF04389"/>
    </source>
</evidence>
<evidence type="ECO:0000256" key="12">
    <source>
        <dbReference type="ARBA" id="ARBA00022824"/>
    </source>
</evidence>
<keyword evidence="11 23" id="KW-0378">Hydrolase</keyword>
<keyword evidence="18" id="KW-0458">Lysosome</keyword>
<dbReference type="GO" id="GO:0004177">
    <property type="term" value="F:aminopeptidase activity"/>
    <property type="evidence" value="ECO:0007669"/>
    <property type="project" value="UniProtKB-KW"/>
</dbReference>
<evidence type="ECO:0000256" key="5">
    <source>
        <dbReference type="ARBA" id="ARBA00014116"/>
    </source>
</evidence>
<gene>
    <name evidence="23" type="ORF">PbB2_01739</name>
</gene>
<dbReference type="Gene3D" id="3.50.30.30">
    <property type="match status" value="1"/>
</dbReference>
<keyword evidence="10 21" id="KW-0732">Signal</keyword>
<evidence type="ECO:0000256" key="8">
    <source>
        <dbReference type="ARBA" id="ARBA00022670"/>
    </source>
</evidence>
<dbReference type="AlphaFoldDB" id="A0A2P2EAH0"/>
<dbReference type="GO" id="GO:0005576">
    <property type="term" value="C:extracellular region"/>
    <property type="evidence" value="ECO:0007669"/>
    <property type="project" value="UniProtKB-SubCell"/>
</dbReference>
<evidence type="ECO:0000256" key="9">
    <source>
        <dbReference type="ARBA" id="ARBA00022723"/>
    </source>
</evidence>
<dbReference type="RefSeq" id="WP_108984943.1">
    <property type="nucleotide sequence ID" value="NZ_BFBR01000005.1"/>
</dbReference>
<evidence type="ECO:0000256" key="17">
    <source>
        <dbReference type="ARBA" id="ARBA00023180"/>
    </source>
</evidence>
<name>A0A2P2EAH0_9PROT</name>
<comment type="caution">
    <text evidence="23">The sequence shown here is derived from an EMBL/GenBank/DDBJ whole genome shotgun (WGS) entry which is preliminary data.</text>
</comment>
<dbReference type="GO" id="GO:0070573">
    <property type="term" value="F:metallodipeptidase activity"/>
    <property type="evidence" value="ECO:0007669"/>
    <property type="project" value="InterPro"/>
</dbReference>
<reference evidence="23" key="1">
    <citation type="journal article" date="2018" name="Genome Announc.">
        <title>Draft Genome Sequence of "Candidatus Phycosocius bacilliformis," an Alphaproteobacterial Ectosymbiont of the Hydrocarbon-Producing Green Alga Botryococcus braunii.</title>
        <authorList>
            <person name="Tanabe Y."/>
            <person name="Yamaguchi H."/>
            <person name="Watanabe M.M."/>
        </authorList>
    </citation>
    <scope>NUCLEOTIDE SEQUENCE [LARGE SCALE GENOMIC DNA]</scope>
    <source>
        <strain evidence="23">BOTRYCO-2</strain>
    </source>
</reference>
<evidence type="ECO:0000256" key="21">
    <source>
        <dbReference type="SAM" id="SignalP"/>
    </source>
</evidence>
<feature type="domain" description="Peptidase M28" evidence="22">
    <location>
        <begin position="255"/>
        <end position="441"/>
    </location>
</feature>
<sequence>MMKVTAAGLIALAWILPGMALAQNVQPNPPVKAIIEAALKDDRAYAFTRDLTTDIGPRLAGTQAEARARDWAVARLTQEGFSNARIETFPLTAWERVHESAAIVGPHAQRLEVHATGGSPSTPAGGLEGEVVRFADMAALRAAAPGSLYGKIAFVDDIMPVTKDGSGYGTAVVKRRECSAVAAERGAIGCLIRSAGTSEREVHVGQGARGQQGVLPVLILANADANQLGRVLAKGPTRVRMEVETKVQPAAQSGNVIAEMRGTERPDDYVVLACHLDSWDLGTGALDDGVGCGIVTAAARLVADVAGPPKRSIRIIYFGAEEVGLIGAAAHANAMKDKAASYVLAAESDSGDGRIYQVDFGFGAATETAKAAIATALQPLGVARRGDNARGQSDISALRPLGVPVMDLQQDASKYFSIHHTPDDILEKVDVESVRQNVAVYALVAWFGAWTTLDFRAQ</sequence>
<dbReference type="OrthoDB" id="9769665at2"/>